<evidence type="ECO:0000313" key="2">
    <source>
        <dbReference type="Proteomes" id="UP000051008"/>
    </source>
</evidence>
<name>A0A0R2A6X8_9LACO</name>
<reference evidence="1 2" key="1">
    <citation type="journal article" date="2015" name="Genome Announc.">
        <title>Expanding the biotechnology potential of lactobacilli through comparative genomics of 213 strains and associated genera.</title>
        <authorList>
            <person name="Sun Z."/>
            <person name="Harris H.M."/>
            <person name="McCann A."/>
            <person name="Guo C."/>
            <person name="Argimon S."/>
            <person name="Zhang W."/>
            <person name="Yang X."/>
            <person name="Jeffery I.B."/>
            <person name="Cooney J.C."/>
            <person name="Kagawa T.F."/>
            <person name="Liu W."/>
            <person name="Song Y."/>
            <person name="Salvetti E."/>
            <person name="Wrobel A."/>
            <person name="Rasinkangas P."/>
            <person name="Parkhill J."/>
            <person name="Rea M.C."/>
            <person name="O'Sullivan O."/>
            <person name="Ritari J."/>
            <person name="Douillard F.P."/>
            <person name="Paul Ross R."/>
            <person name="Yang R."/>
            <person name="Briner A.E."/>
            <person name="Felis G.E."/>
            <person name="de Vos W.M."/>
            <person name="Barrangou R."/>
            <person name="Klaenhammer T.R."/>
            <person name="Caufield P.W."/>
            <person name="Cui Y."/>
            <person name="Zhang H."/>
            <person name="O'Toole P.W."/>
        </authorList>
    </citation>
    <scope>NUCLEOTIDE SEQUENCE [LARGE SCALE GENOMIC DNA]</scope>
    <source>
        <strain evidence="1 2">DSM 20509</strain>
    </source>
</reference>
<dbReference type="EMBL" id="AYYP01000068">
    <property type="protein sequence ID" value="KRM63201.1"/>
    <property type="molecule type" value="Genomic_DNA"/>
</dbReference>
<dbReference type="PATRIC" id="fig|1423718.3.peg.832"/>
<dbReference type="Proteomes" id="UP000051008">
    <property type="component" value="Unassembled WGS sequence"/>
</dbReference>
<dbReference type="RefSeq" id="WP_056977452.1">
    <property type="nucleotide sequence ID" value="NZ_AYYP01000068.1"/>
</dbReference>
<proteinExistence type="predicted"/>
<sequence length="164" mass="19448">MAPREIHFTFGPKEALKKLIQAHPDRKLLLFQAVTDKERYMLFDYSGKETIFSGGLSYQVVRQVEFDKDWDGFFEFRYLTLDEDEQKVFRAIMDKWVRKDGRPFGLNETVILQSEKKNFEFLMINVWEAEADFVDWTNLKDNELQQFGNAGNDQALVVEYKRAK</sequence>
<gene>
    <name evidence="1" type="ORF">FC14_GL000798</name>
</gene>
<accession>A0A0R2A6X8</accession>
<dbReference type="Gene3D" id="3.30.70.100">
    <property type="match status" value="1"/>
</dbReference>
<evidence type="ECO:0000313" key="1">
    <source>
        <dbReference type="EMBL" id="KRM63201.1"/>
    </source>
</evidence>
<dbReference type="OrthoDB" id="2157140at2"/>
<protein>
    <recommendedName>
        <fullName evidence="3">ABM domain-containing protein</fullName>
    </recommendedName>
</protein>
<dbReference type="GeneID" id="75138271"/>
<dbReference type="AlphaFoldDB" id="A0A0R2A6X8"/>
<keyword evidence="2" id="KW-1185">Reference proteome</keyword>
<organism evidence="1 2">
    <name type="scientific">Ligilactobacillus agilis DSM 20509</name>
    <dbReference type="NCBI Taxonomy" id="1423718"/>
    <lineage>
        <taxon>Bacteria</taxon>
        <taxon>Bacillati</taxon>
        <taxon>Bacillota</taxon>
        <taxon>Bacilli</taxon>
        <taxon>Lactobacillales</taxon>
        <taxon>Lactobacillaceae</taxon>
        <taxon>Ligilactobacillus</taxon>
    </lineage>
</organism>
<comment type="caution">
    <text evidence="1">The sequence shown here is derived from an EMBL/GenBank/DDBJ whole genome shotgun (WGS) entry which is preliminary data.</text>
</comment>
<evidence type="ECO:0008006" key="3">
    <source>
        <dbReference type="Google" id="ProtNLM"/>
    </source>
</evidence>